<name>A0A392UKE3_9FABA</name>
<comment type="caution">
    <text evidence="1">The sequence shown here is derived from an EMBL/GenBank/DDBJ whole genome shotgun (WGS) entry which is preliminary data.</text>
</comment>
<sequence>VTAVGHAAMLAAIKKYVPAMVCTF</sequence>
<dbReference type="EMBL" id="LXQA010827894">
    <property type="protein sequence ID" value="MCI72916.1"/>
    <property type="molecule type" value="Genomic_DNA"/>
</dbReference>
<evidence type="ECO:0000313" key="1">
    <source>
        <dbReference type="EMBL" id="MCI72916.1"/>
    </source>
</evidence>
<evidence type="ECO:0000313" key="2">
    <source>
        <dbReference type="Proteomes" id="UP000265520"/>
    </source>
</evidence>
<proteinExistence type="predicted"/>
<feature type="non-terminal residue" evidence="1">
    <location>
        <position position="1"/>
    </location>
</feature>
<dbReference type="AlphaFoldDB" id="A0A392UKE3"/>
<dbReference type="Proteomes" id="UP000265520">
    <property type="component" value="Unassembled WGS sequence"/>
</dbReference>
<accession>A0A392UKE3</accession>
<keyword evidence="2" id="KW-1185">Reference proteome</keyword>
<reference evidence="1 2" key="1">
    <citation type="journal article" date="2018" name="Front. Plant Sci.">
        <title>Red Clover (Trifolium pratense) and Zigzag Clover (T. medium) - A Picture of Genomic Similarities and Differences.</title>
        <authorList>
            <person name="Dluhosova J."/>
            <person name="Istvanek J."/>
            <person name="Nedelnik J."/>
            <person name="Repkova J."/>
        </authorList>
    </citation>
    <scope>NUCLEOTIDE SEQUENCE [LARGE SCALE GENOMIC DNA]</scope>
    <source>
        <strain evidence="2">cv. 10/8</strain>
        <tissue evidence="1">Leaf</tissue>
    </source>
</reference>
<protein>
    <submittedName>
        <fullName evidence="1">Uncharacterized protein</fullName>
    </submittedName>
</protein>
<organism evidence="1 2">
    <name type="scientific">Trifolium medium</name>
    <dbReference type="NCBI Taxonomy" id="97028"/>
    <lineage>
        <taxon>Eukaryota</taxon>
        <taxon>Viridiplantae</taxon>
        <taxon>Streptophyta</taxon>
        <taxon>Embryophyta</taxon>
        <taxon>Tracheophyta</taxon>
        <taxon>Spermatophyta</taxon>
        <taxon>Magnoliopsida</taxon>
        <taxon>eudicotyledons</taxon>
        <taxon>Gunneridae</taxon>
        <taxon>Pentapetalae</taxon>
        <taxon>rosids</taxon>
        <taxon>fabids</taxon>
        <taxon>Fabales</taxon>
        <taxon>Fabaceae</taxon>
        <taxon>Papilionoideae</taxon>
        <taxon>50 kb inversion clade</taxon>
        <taxon>NPAAA clade</taxon>
        <taxon>Hologalegina</taxon>
        <taxon>IRL clade</taxon>
        <taxon>Trifolieae</taxon>
        <taxon>Trifolium</taxon>
    </lineage>
</organism>